<dbReference type="EMBL" id="QLLR01000025">
    <property type="protein sequence ID" value="RAJ26073.1"/>
    <property type="molecule type" value="Genomic_DNA"/>
</dbReference>
<gene>
    <name evidence="1" type="ORF">LY11_04006</name>
</gene>
<name>A0A327SEI0_9SPHI</name>
<dbReference type="AlphaFoldDB" id="A0A327SEI0"/>
<sequence length="394" mass="45553">MNKKEYHITSKLFLNNTLKSKTSAISRNYFIILIVFCFISCKKNSPITKPTGPETIRKKDYKDYQFQEMAAESGYYITDTIWTKDKISDFVIRKSFDSEFLYPTNGDDKDLYLGSPIDGKYFMENKGVFKDYTKFKRNPLSLVTTNAYNFNTPNFRLDVRINNLVGMDSLVREYLQGAKPSLFGYSRYLYYPFSNYNDLKLFFGENLIIQNMFNISNNDDLGKVENGLVYYNRKETFTLRVISGEKNFFQQPYSLDVLKNDESGFVSSITYGKISIMTIDSKLAWREMNKIILNITANQPVSDDDMKIINAAKIHTYLRGYTTEDQARLLKNSGNALETIKAFIAITNPPTNFANSGTFTYEDRGVPIAFELHNTYSSEKFLKNFNYSITIKSI</sequence>
<dbReference type="Proteomes" id="UP000249754">
    <property type="component" value="Unassembled WGS sequence"/>
</dbReference>
<comment type="caution">
    <text evidence="1">The sequence shown here is derived from an EMBL/GenBank/DDBJ whole genome shotgun (WGS) entry which is preliminary data.</text>
</comment>
<proteinExistence type="predicted"/>
<reference evidence="1 2" key="1">
    <citation type="submission" date="2018-06" db="EMBL/GenBank/DDBJ databases">
        <title>Genomic Encyclopedia of Archaeal and Bacterial Type Strains, Phase II (KMG-II): from individual species to whole genera.</title>
        <authorList>
            <person name="Goeker M."/>
        </authorList>
    </citation>
    <scope>NUCLEOTIDE SEQUENCE [LARGE SCALE GENOMIC DNA]</scope>
    <source>
        <strain evidence="1 2">DSM 14825</strain>
    </source>
</reference>
<accession>A0A327SEI0</accession>
<protein>
    <submittedName>
        <fullName evidence="1">Uncharacterized protein</fullName>
    </submittedName>
</protein>
<organism evidence="1 2">
    <name type="scientific">Pedobacter cryoconitis</name>
    <dbReference type="NCBI Taxonomy" id="188932"/>
    <lineage>
        <taxon>Bacteria</taxon>
        <taxon>Pseudomonadati</taxon>
        <taxon>Bacteroidota</taxon>
        <taxon>Sphingobacteriia</taxon>
        <taxon>Sphingobacteriales</taxon>
        <taxon>Sphingobacteriaceae</taxon>
        <taxon>Pedobacter</taxon>
    </lineage>
</organism>
<dbReference type="RefSeq" id="WP_111635380.1">
    <property type="nucleotide sequence ID" value="NZ_QLLR01000025.1"/>
</dbReference>
<dbReference type="OrthoDB" id="695752at2"/>
<evidence type="ECO:0000313" key="2">
    <source>
        <dbReference type="Proteomes" id="UP000249754"/>
    </source>
</evidence>
<evidence type="ECO:0000313" key="1">
    <source>
        <dbReference type="EMBL" id="RAJ26073.1"/>
    </source>
</evidence>